<dbReference type="SUPFAM" id="SSF49313">
    <property type="entry name" value="Cadherin-like"/>
    <property type="match status" value="2"/>
</dbReference>
<keyword evidence="10" id="KW-1185">Reference proteome</keyword>
<dbReference type="Gene3D" id="2.60.40.10">
    <property type="entry name" value="Immunoglobulins"/>
    <property type="match status" value="2"/>
</dbReference>
<dbReference type="InterPro" id="IPR013783">
    <property type="entry name" value="Ig-like_fold"/>
</dbReference>
<dbReference type="CDD" id="cd00146">
    <property type="entry name" value="PKD"/>
    <property type="match status" value="1"/>
</dbReference>
<sequence length="839" mass="89803">MKTYTWGLVSIPLMLAVQTALAGNLITDGGFEGGVMPWTSTKSILTLDPVAAYAGQAGMKVDSAYAWCPYGALYTLNTSQLQNGTLYEFGARIRLANNSDTFANHQLGLIKNGSNPIWLDGEQSSYDGGAYPGKWTSLFGAWKASFAPTDNLKLCISGAANKPFHVDNVFATPLTTAEIGYQPPTTLDAATHVYADGNRLVMGSQKTPFLMKGINVYLHEAGNDAANGSSLNNFKYKNVNADSYKEIRDLGFNAVRLMLSFNLFEENAAPGVYKEEGWALVDRHIQWAKQNNLRLILDMHIPQGGYQSINNTGFGTNATLKTRLENLWKAIAQRYRNETTVVAYDLINEPHVNGWFAYAQTLISKIRTVDANKLIIVEESFHPSDVGMYKLTDNNILYDTHWYEPWTWAGSLDNNTPYTGTLEQFKQQVRTVWGLRNFYDSSTDRFTVPINIGEYGITYTKYETPGVNGVTWLQHANAAFDSFGFSRQLFHYNEGKFGIYRNWNSYPNENTVTTTDLKAALPAINGAEPPPPSPALDITTTSLYGGTVGAAYSAQASANGGTSPYTWSLATGSLPTGLTLSSDGKITGTPTTAGTFSFTLVVTDQNAATDTQAISMSVAAQPVALPPDITTTGLTAGTAGTAYSATLTANNGTDPYSWSVDSGSLPVGLSLSTVGVISGTPSTSGTASFSVQVTDSKGLSDTQALSITVATAPPPPPASGNADMALTTFTATAVSVNKGNSAGFNFVLKNNGNDLAKNARFVLPMPANTTWVSGAAECVPSTVEVVCSFGDLAKGQSRNRYIYLRPAVAGSLIVTGTTTSDTGDSNMANNSKTVTLTVK</sequence>
<dbReference type="SUPFAM" id="SSF51445">
    <property type="entry name" value="(Trans)glycosidases"/>
    <property type="match status" value="1"/>
</dbReference>
<evidence type="ECO:0000256" key="6">
    <source>
        <dbReference type="ARBA" id="ARBA00023326"/>
    </source>
</evidence>
<dbReference type="SUPFAM" id="SSF49785">
    <property type="entry name" value="Galactose-binding domain-like"/>
    <property type="match status" value="1"/>
</dbReference>
<dbReference type="InterPro" id="IPR008979">
    <property type="entry name" value="Galactose-bd-like_sf"/>
</dbReference>
<evidence type="ECO:0000259" key="8">
    <source>
        <dbReference type="PROSITE" id="PS50093"/>
    </source>
</evidence>
<evidence type="ECO:0000256" key="2">
    <source>
        <dbReference type="ARBA" id="ARBA00022801"/>
    </source>
</evidence>
<dbReference type="Gene3D" id="3.20.20.80">
    <property type="entry name" value="Glycosidases"/>
    <property type="match status" value="1"/>
</dbReference>
<dbReference type="Pfam" id="PF01345">
    <property type="entry name" value="DUF11"/>
    <property type="match status" value="1"/>
</dbReference>
<dbReference type="PANTHER" id="PTHR31297:SF41">
    <property type="entry name" value="ENDOGLUCANASE, PUTATIVE (AFU_ORTHOLOGUE AFUA_5G01830)-RELATED"/>
    <property type="match status" value="1"/>
</dbReference>
<evidence type="ECO:0000256" key="5">
    <source>
        <dbReference type="ARBA" id="ARBA00023295"/>
    </source>
</evidence>
<dbReference type="RefSeq" id="WP_210230152.1">
    <property type="nucleotide sequence ID" value="NZ_CP072800.1"/>
</dbReference>
<dbReference type="PROSITE" id="PS50093">
    <property type="entry name" value="PKD"/>
    <property type="match status" value="1"/>
</dbReference>
<comment type="similarity">
    <text evidence="1">Belongs to the glycosyl hydrolase 5 (cellulase A) family.</text>
</comment>
<evidence type="ECO:0000313" key="9">
    <source>
        <dbReference type="EMBL" id="QTR51580.1"/>
    </source>
</evidence>
<dbReference type="PANTHER" id="PTHR31297">
    <property type="entry name" value="GLUCAN ENDO-1,6-BETA-GLUCOSIDASE B"/>
    <property type="match status" value="1"/>
</dbReference>
<protein>
    <submittedName>
        <fullName evidence="9">Cellulase family glycosylhydrolase</fullName>
    </submittedName>
</protein>
<evidence type="ECO:0000256" key="3">
    <source>
        <dbReference type="ARBA" id="ARBA00023001"/>
    </source>
</evidence>
<proteinExistence type="inferred from homology"/>
<dbReference type="InterPro" id="IPR017853">
    <property type="entry name" value="GH"/>
</dbReference>
<keyword evidence="3" id="KW-0136">Cellulose degradation</keyword>
<keyword evidence="2" id="KW-0378">Hydrolase</keyword>
<dbReference type="Gene3D" id="2.60.120.260">
    <property type="entry name" value="Galactose-binding domain-like"/>
    <property type="match status" value="1"/>
</dbReference>
<dbReference type="EMBL" id="CP072800">
    <property type="protein sequence ID" value="QTR51580.1"/>
    <property type="molecule type" value="Genomic_DNA"/>
</dbReference>
<dbReference type="Proteomes" id="UP000672027">
    <property type="component" value="Chromosome"/>
</dbReference>
<keyword evidence="4" id="KW-0119">Carbohydrate metabolism</keyword>
<dbReference type="InterPro" id="IPR000601">
    <property type="entry name" value="PKD_dom"/>
</dbReference>
<dbReference type="InterPro" id="IPR001434">
    <property type="entry name" value="OmcB-like_DUF11"/>
</dbReference>
<feature type="domain" description="PKD" evidence="8">
    <location>
        <begin position="535"/>
        <end position="623"/>
    </location>
</feature>
<dbReference type="Pfam" id="PF00150">
    <property type="entry name" value="Cellulase"/>
    <property type="match status" value="1"/>
</dbReference>
<organism evidence="9 10">
    <name type="scientific">Candidatus Thiothrix anitrata</name>
    <dbReference type="NCBI Taxonomy" id="2823902"/>
    <lineage>
        <taxon>Bacteria</taxon>
        <taxon>Pseudomonadati</taxon>
        <taxon>Pseudomonadota</taxon>
        <taxon>Gammaproteobacteria</taxon>
        <taxon>Thiotrichales</taxon>
        <taxon>Thiotrichaceae</taxon>
        <taxon>Thiothrix</taxon>
    </lineage>
</organism>
<keyword evidence="5" id="KW-0326">Glycosidase</keyword>
<name>A0ABX7X8M1_9GAMM</name>
<dbReference type="InterPro" id="IPR050386">
    <property type="entry name" value="Glycosyl_hydrolase_5"/>
</dbReference>
<gene>
    <name evidence="9" type="ORF">J8380_08585</name>
</gene>
<dbReference type="PROSITE" id="PS00659">
    <property type="entry name" value="GLYCOSYL_HYDROL_F5"/>
    <property type="match status" value="1"/>
</dbReference>
<evidence type="ECO:0000313" key="10">
    <source>
        <dbReference type="Proteomes" id="UP000672027"/>
    </source>
</evidence>
<feature type="chain" id="PRO_5046052005" evidence="7">
    <location>
        <begin position="23"/>
        <end position="839"/>
    </location>
</feature>
<evidence type="ECO:0000256" key="4">
    <source>
        <dbReference type="ARBA" id="ARBA00023277"/>
    </source>
</evidence>
<keyword evidence="7" id="KW-0732">Signal</keyword>
<feature type="signal peptide" evidence="7">
    <location>
        <begin position="1"/>
        <end position="22"/>
    </location>
</feature>
<dbReference type="InterPro" id="IPR018087">
    <property type="entry name" value="Glyco_hydro_5_CS"/>
</dbReference>
<evidence type="ECO:0000256" key="7">
    <source>
        <dbReference type="SAM" id="SignalP"/>
    </source>
</evidence>
<keyword evidence="6" id="KW-0624">Polysaccharide degradation</keyword>
<dbReference type="Pfam" id="PF05345">
    <property type="entry name" value="He_PIG"/>
    <property type="match status" value="2"/>
</dbReference>
<evidence type="ECO:0000256" key="1">
    <source>
        <dbReference type="ARBA" id="ARBA00005641"/>
    </source>
</evidence>
<accession>A0ABX7X8M1</accession>
<dbReference type="InterPro" id="IPR001547">
    <property type="entry name" value="Glyco_hydro_5"/>
</dbReference>
<reference evidence="9 10" key="1">
    <citation type="submission" date="2021-04" db="EMBL/GenBank/DDBJ databases">
        <title>Genomics, taxonomy and metabolism of representatives of sulfur bacteria of the genus Thiothrix: Thiothrix fructosivorans QT, Thiothrix unzii A1T and three new species, Thiothrix subterranea sp. nov., Thiothrix litoralis sp. nov. and 'Candidatus Thiothrix anitrata' sp. nov.</title>
        <authorList>
            <person name="Ravin N.V."/>
            <person name="Smolyakov D."/>
            <person name="Rudenko T.S."/>
            <person name="Mardanov A.V."/>
            <person name="Beletsky A.V."/>
            <person name="Markov N.D."/>
            <person name="Fomenkov A.I."/>
            <person name="Roberts R.J."/>
            <person name="Karnachuk O.V."/>
            <person name="Novikov A."/>
            <person name="Grabovich M.Y."/>
        </authorList>
    </citation>
    <scope>NUCLEOTIDE SEQUENCE [LARGE SCALE GENOMIC DNA]</scope>
    <source>
        <strain evidence="9 10">A52</strain>
    </source>
</reference>
<dbReference type="InterPro" id="IPR015919">
    <property type="entry name" value="Cadherin-like_sf"/>
</dbReference>